<evidence type="ECO:0000256" key="8">
    <source>
        <dbReference type="ARBA" id="ARBA00022873"/>
    </source>
</evidence>
<keyword evidence="10" id="KW-0560">Oxidoreductase</keyword>
<evidence type="ECO:0000256" key="1">
    <source>
        <dbReference type="ARBA" id="ARBA00001954"/>
    </source>
</evidence>
<dbReference type="Pfam" id="PF06155">
    <property type="entry name" value="GBBH-like_N"/>
    <property type="match status" value="1"/>
</dbReference>
<evidence type="ECO:0000259" key="18">
    <source>
        <dbReference type="Pfam" id="PF06155"/>
    </source>
</evidence>
<evidence type="ECO:0000256" key="7">
    <source>
        <dbReference type="ARBA" id="ARBA00022723"/>
    </source>
</evidence>
<dbReference type="InterPro" id="IPR050411">
    <property type="entry name" value="AlphaKG_dependent_hydroxylases"/>
</dbReference>
<keyword evidence="7" id="KW-0479">Metal-binding</keyword>
<evidence type="ECO:0000256" key="6">
    <source>
        <dbReference type="ARBA" id="ARBA00016835"/>
    </source>
</evidence>
<dbReference type="VEuPathDB" id="VectorBase:CSON004081"/>
<reference evidence="19" key="1">
    <citation type="submission" date="2018-07" db="EMBL/GenBank/DDBJ databases">
        <authorList>
            <person name="Quirk P.G."/>
            <person name="Krulwich T.A."/>
        </authorList>
    </citation>
    <scope>NUCLEOTIDE SEQUENCE</scope>
</reference>
<evidence type="ECO:0000313" key="19">
    <source>
        <dbReference type="EMBL" id="SSX21187.1"/>
    </source>
</evidence>
<evidence type="ECO:0000256" key="13">
    <source>
        <dbReference type="ARBA" id="ARBA00031778"/>
    </source>
</evidence>
<dbReference type="InterPro" id="IPR003819">
    <property type="entry name" value="TauD/TfdA-like"/>
</dbReference>
<feature type="domain" description="Gamma-butyrobetaine hydroxylase-like N-terminal" evidence="18">
    <location>
        <begin position="12"/>
        <end position="78"/>
    </location>
</feature>
<protein>
    <recommendedName>
        <fullName evidence="6">Trimethyllysine dioxygenase, mitochondrial</fullName>
        <ecNumber evidence="5">1.14.11.8</ecNumber>
    </recommendedName>
    <alternativeName>
        <fullName evidence="13">Epsilon-trimethyllysine 2-oxoglutarate dioxygenase</fullName>
    </alternativeName>
    <alternativeName>
        <fullName evidence="12">TML hydroxylase</fullName>
    </alternativeName>
    <alternativeName>
        <fullName evidence="14">TML-alpha-ketoglutarate dioxygenase</fullName>
    </alternativeName>
</protein>
<keyword evidence="9" id="KW-0223">Dioxygenase</keyword>
<accession>A0A336LY45</accession>
<dbReference type="Gene3D" id="3.30.2020.30">
    <property type="match status" value="1"/>
</dbReference>
<dbReference type="PANTHER" id="PTHR10696">
    <property type="entry name" value="GAMMA-BUTYROBETAINE HYDROXYLASE-RELATED"/>
    <property type="match status" value="1"/>
</dbReference>
<dbReference type="InterPro" id="IPR042098">
    <property type="entry name" value="TauD-like_sf"/>
</dbReference>
<organism evidence="19">
    <name type="scientific">Culicoides sonorensis</name>
    <name type="common">Biting midge</name>
    <dbReference type="NCBI Taxonomy" id="179676"/>
    <lineage>
        <taxon>Eukaryota</taxon>
        <taxon>Metazoa</taxon>
        <taxon>Ecdysozoa</taxon>
        <taxon>Arthropoda</taxon>
        <taxon>Hexapoda</taxon>
        <taxon>Insecta</taxon>
        <taxon>Pterygota</taxon>
        <taxon>Neoptera</taxon>
        <taxon>Endopterygota</taxon>
        <taxon>Diptera</taxon>
        <taxon>Nematocera</taxon>
        <taxon>Chironomoidea</taxon>
        <taxon>Ceratopogonidae</taxon>
        <taxon>Ceratopogoninae</taxon>
        <taxon>Culicoides</taxon>
        <taxon>Monoculicoides</taxon>
    </lineage>
</organism>
<keyword evidence="8" id="KW-0124">Carnitine biosynthesis</keyword>
<comment type="catalytic activity">
    <reaction evidence="16">
        <text>N(6),N(6),N(6)-trimethyl-L-lysine + 2-oxoglutarate + O2 = (3S)-3-hydroxy-N(6),N(6),N(6)-trimethyl-L-lysine + succinate + CO2</text>
        <dbReference type="Rhea" id="RHEA:14181"/>
        <dbReference type="ChEBI" id="CHEBI:15379"/>
        <dbReference type="ChEBI" id="CHEBI:16526"/>
        <dbReference type="ChEBI" id="CHEBI:16810"/>
        <dbReference type="ChEBI" id="CHEBI:30031"/>
        <dbReference type="ChEBI" id="CHEBI:58100"/>
        <dbReference type="ChEBI" id="CHEBI:141499"/>
        <dbReference type="EC" id="1.14.11.8"/>
    </reaction>
</comment>
<evidence type="ECO:0000256" key="10">
    <source>
        <dbReference type="ARBA" id="ARBA00023002"/>
    </source>
</evidence>
<name>A0A336LY45_CULSO</name>
<dbReference type="AlphaFoldDB" id="A0A336LY45"/>
<dbReference type="SUPFAM" id="SSF51197">
    <property type="entry name" value="Clavaminate synthase-like"/>
    <property type="match status" value="1"/>
</dbReference>
<dbReference type="FunFam" id="3.60.130.10:FF:000001">
    <property type="entry name" value="Trimethyllysine dioxygenase, mitochondrial"/>
    <property type="match status" value="1"/>
</dbReference>
<evidence type="ECO:0000256" key="16">
    <source>
        <dbReference type="ARBA" id="ARBA00049334"/>
    </source>
</evidence>
<evidence type="ECO:0000256" key="15">
    <source>
        <dbReference type="ARBA" id="ARBA00046008"/>
    </source>
</evidence>
<evidence type="ECO:0000256" key="9">
    <source>
        <dbReference type="ARBA" id="ARBA00022964"/>
    </source>
</evidence>
<evidence type="ECO:0000256" key="5">
    <source>
        <dbReference type="ARBA" id="ARBA00012267"/>
    </source>
</evidence>
<sequence>MTEFLELPAENSVIRLNHYWLRDHCRCEKCYDSTTAQRKFNFMDIKLDIRPKSHVFQDGILSIVWPDNHQSRYDIEFLKKYQYHTRKPVYQKQYALEWNQAQIVNSNYAKVNFDEFSCENNSIAVKSVLDSLVKYGLAFIENVDPTEEGTQKAITSLFPIMKTFFGEMWTFSDTKDHDDFAYTKNFLPAHNDNTYFNDAAGLQILHCIYHDGEGGENLAVDGFHVIEQLKRKYPDTYERLVNEYQIPAEYIEPGRNHRYTAPVIKLNPLSGYPEQLRFNMNDRAVLDTIPLEKIQQFYADMHLLAAEIQNKENEWWFKLNPGTVFIFDNWRVLHGRNQYTGKRVMSGSYVLRTEFLSAARVAGVLDESQ</sequence>
<evidence type="ECO:0000256" key="11">
    <source>
        <dbReference type="ARBA" id="ARBA00023004"/>
    </source>
</evidence>
<dbReference type="FunFam" id="3.30.2020.30:FF:000002">
    <property type="entry name" value="Putative gamma-butyrobetaine dioxygenase"/>
    <property type="match status" value="1"/>
</dbReference>
<evidence type="ECO:0000256" key="4">
    <source>
        <dbReference type="ARBA" id="ARBA00008654"/>
    </source>
</evidence>
<comment type="similarity">
    <text evidence="4">Belongs to the gamma-BBH/TMLD family.</text>
</comment>
<dbReference type="UniPathway" id="UPA00118"/>
<dbReference type="EC" id="1.14.11.8" evidence="5"/>
<dbReference type="GO" id="GO:0005739">
    <property type="term" value="C:mitochondrion"/>
    <property type="evidence" value="ECO:0007669"/>
    <property type="project" value="TreeGrafter"/>
</dbReference>
<comment type="cofactor">
    <cofactor evidence="1">
        <name>Fe(2+)</name>
        <dbReference type="ChEBI" id="CHEBI:29033"/>
    </cofactor>
</comment>
<dbReference type="PANTHER" id="PTHR10696:SF51">
    <property type="entry name" value="TRIMETHYLLYSINE DIOXYGENASE, MITOCHONDRIAL"/>
    <property type="match status" value="1"/>
</dbReference>
<comment type="cofactor">
    <cofactor evidence="2">
        <name>L-ascorbate</name>
        <dbReference type="ChEBI" id="CHEBI:38290"/>
    </cofactor>
</comment>
<dbReference type="CDD" id="cd00250">
    <property type="entry name" value="CAS_like"/>
    <property type="match status" value="1"/>
</dbReference>
<comment type="function">
    <text evidence="15">Converts trimethyllysine (TML) into hydroxytrimethyllysine (HTML).</text>
</comment>
<comment type="pathway">
    <text evidence="3">Amine and polyamine biosynthesis; carnitine biosynthesis.</text>
</comment>
<keyword evidence="11" id="KW-0408">Iron</keyword>
<dbReference type="InterPro" id="IPR012776">
    <property type="entry name" value="Trimethyllysine_dOase"/>
</dbReference>
<dbReference type="NCBIfam" id="TIGR02410">
    <property type="entry name" value="carnitine_TMLD"/>
    <property type="match status" value="1"/>
</dbReference>
<dbReference type="InterPro" id="IPR038492">
    <property type="entry name" value="GBBH-like_N_sf"/>
</dbReference>
<dbReference type="InterPro" id="IPR010376">
    <property type="entry name" value="GBBH-like_N"/>
</dbReference>
<dbReference type="OMA" id="EKVCIQP"/>
<evidence type="ECO:0000256" key="2">
    <source>
        <dbReference type="ARBA" id="ARBA00001961"/>
    </source>
</evidence>
<feature type="domain" description="TauD/TfdA-like" evidence="17">
    <location>
        <begin position="110"/>
        <end position="349"/>
    </location>
</feature>
<gene>
    <name evidence="19" type="primary">CSON004081</name>
</gene>
<dbReference type="Pfam" id="PF02668">
    <property type="entry name" value="TauD"/>
    <property type="match status" value="1"/>
</dbReference>
<dbReference type="GO" id="GO:0050353">
    <property type="term" value="F:trimethyllysine dioxygenase activity"/>
    <property type="evidence" value="ECO:0007669"/>
    <property type="project" value="UniProtKB-EC"/>
</dbReference>
<dbReference type="GO" id="GO:0045329">
    <property type="term" value="P:carnitine biosynthetic process"/>
    <property type="evidence" value="ECO:0007669"/>
    <property type="project" value="UniProtKB-UniPathway"/>
</dbReference>
<proteinExistence type="inferred from homology"/>
<evidence type="ECO:0000259" key="17">
    <source>
        <dbReference type="Pfam" id="PF02668"/>
    </source>
</evidence>
<evidence type="ECO:0000256" key="14">
    <source>
        <dbReference type="ARBA" id="ARBA00032283"/>
    </source>
</evidence>
<dbReference type="GO" id="GO:0005506">
    <property type="term" value="F:iron ion binding"/>
    <property type="evidence" value="ECO:0007669"/>
    <property type="project" value="InterPro"/>
</dbReference>
<evidence type="ECO:0000256" key="3">
    <source>
        <dbReference type="ARBA" id="ARBA00005022"/>
    </source>
</evidence>
<dbReference type="EMBL" id="UFQT01000177">
    <property type="protein sequence ID" value="SSX21187.1"/>
    <property type="molecule type" value="Genomic_DNA"/>
</dbReference>
<evidence type="ECO:0000256" key="12">
    <source>
        <dbReference type="ARBA" id="ARBA00030363"/>
    </source>
</evidence>
<dbReference type="Gene3D" id="3.60.130.10">
    <property type="entry name" value="Clavaminate synthase-like"/>
    <property type="match status" value="1"/>
</dbReference>